<gene>
    <name evidence="7" type="primary">LOC109131192</name>
</gene>
<evidence type="ECO:0000259" key="5">
    <source>
        <dbReference type="Pfam" id="PF04504"/>
    </source>
</evidence>
<feature type="domain" description="Glabrous enhancer-binding protein-like DBD" evidence="5">
    <location>
        <begin position="65"/>
        <end position="142"/>
    </location>
</feature>
<protein>
    <submittedName>
        <fullName evidence="7">Probable transcription factor At4g00610</fullName>
    </submittedName>
</protein>
<evidence type="ECO:0000256" key="4">
    <source>
        <dbReference type="SAM" id="MobiDB-lite"/>
    </source>
</evidence>
<evidence type="ECO:0000313" key="7">
    <source>
        <dbReference type="RefSeq" id="XP_019097421.1"/>
    </source>
</evidence>
<comment type="similarity">
    <text evidence="1">Belongs to the GeBP family.</text>
</comment>
<name>A0ABM1REI3_CAMSA</name>
<dbReference type="Proteomes" id="UP000694864">
    <property type="component" value="Chromosome 20"/>
</dbReference>
<sequence>MVLSICSRNPAPAKDLSEGEEEHETESASAPVVVVVSSETTPAFSDSAEEIPSSKRAKTAKKAAFTRIWLEEDEILCLQALVDYKSSCEGEVLPKDLRAFYDSVKSSFSFVVTDFNQVRTKIWNLKNKYIKLKKNGDEHDRSLGGDEEVVKAKLRSVSSKTRKRLKKLFNLLEAEKNKCFLLKAQIVKEVTSAIIS</sequence>
<organism evidence="6 7">
    <name type="scientific">Camelina sativa</name>
    <name type="common">False flax</name>
    <name type="synonym">Myagrum sativum</name>
    <dbReference type="NCBI Taxonomy" id="90675"/>
    <lineage>
        <taxon>Eukaryota</taxon>
        <taxon>Viridiplantae</taxon>
        <taxon>Streptophyta</taxon>
        <taxon>Embryophyta</taxon>
        <taxon>Tracheophyta</taxon>
        <taxon>Spermatophyta</taxon>
        <taxon>Magnoliopsida</taxon>
        <taxon>eudicotyledons</taxon>
        <taxon>Gunneridae</taxon>
        <taxon>Pentapetalae</taxon>
        <taxon>rosids</taxon>
        <taxon>malvids</taxon>
        <taxon>Brassicales</taxon>
        <taxon>Brassicaceae</taxon>
        <taxon>Camelineae</taxon>
        <taxon>Camelina</taxon>
    </lineage>
</organism>
<dbReference type="PANTHER" id="PTHR31662">
    <property type="entry name" value="BNAANNG10740D PROTEIN-RELATED"/>
    <property type="match status" value="1"/>
</dbReference>
<evidence type="ECO:0000313" key="6">
    <source>
        <dbReference type="Proteomes" id="UP000694864"/>
    </source>
</evidence>
<reference evidence="7" key="2">
    <citation type="submission" date="2025-08" db="UniProtKB">
        <authorList>
            <consortium name="RefSeq"/>
        </authorList>
    </citation>
    <scope>IDENTIFICATION</scope>
    <source>
        <tissue evidence="7">Leaf</tissue>
    </source>
</reference>
<evidence type="ECO:0000256" key="3">
    <source>
        <dbReference type="ARBA" id="ARBA00023163"/>
    </source>
</evidence>
<keyword evidence="6" id="KW-1185">Reference proteome</keyword>
<dbReference type="Pfam" id="PF04504">
    <property type="entry name" value="GeBP-like_DBD"/>
    <property type="match status" value="1"/>
</dbReference>
<keyword evidence="2" id="KW-0805">Transcription regulation</keyword>
<dbReference type="RefSeq" id="XP_019097421.1">
    <property type="nucleotide sequence ID" value="XM_019241876.1"/>
</dbReference>
<evidence type="ECO:0000256" key="1">
    <source>
        <dbReference type="ARBA" id="ARBA00010820"/>
    </source>
</evidence>
<keyword evidence="3" id="KW-0804">Transcription</keyword>
<proteinExistence type="inferred from homology"/>
<dbReference type="PANTHER" id="PTHR31662:SF68">
    <property type="entry name" value="DNA-BINDING STOREKEEPER PROTEIN TRANSCRIPTIONAL REGULATOR-LIKE PROTEIN-RELATED"/>
    <property type="match status" value="1"/>
</dbReference>
<accession>A0ABM1REI3</accession>
<reference evidence="6" key="1">
    <citation type="journal article" date="2014" name="Nat. Commun.">
        <title>The emerging biofuel crop Camelina sativa retains a highly undifferentiated hexaploid genome structure.</title>
        <authorList>
            <person name="Kagale S."/>
            <person name="Koh C."/>
            <person name="Nixon J."/>
            <person name="Bollina V."/>
            <person name="Clarke W.E."/>
            <person name="Tuteja R."/>
            <person name="Spillane C."/>
            <person name="Robinson S.J."/>
            <person name="Links M.G."/>
            <person name="Clarke C."/>
            <person name="Higgins E.E."/>
            <person name="Huebert T."/>
            <person name="Sharpe A.G."/>
            <person name="Parkin I.A."/>
        </authorList>
    </citation>
    <scope>NUCLEOTIDE SEQUENCE [LARGE SCALE GENOMIC DNA]</scope>
    <source>
        <strain evidence="6">cv. DH55</strain>
    </source>
</reference>
<dbReference type="GeneID" id="109131192"/>
<evidence type="ECO:0000256" key="2">
    <source>
        <dbReference type="ARBA" id="ARBA00023015"/>
    </source>
</evidence>
<dbReference type="InterPro" id="IPR053932">
    <property type="entry name" value="GeBP-like_DBD"/>
</dbReference>
<dbReference type="InterPro" id="IPR007592">
    <property type="entry name" value="GEBP"/>
</dbReference>
<feature type="region of interest" description="Disordered" evidence="4">
    <location>
        <begin position="1"/>
        <end position="32"/>
    </location>
</feature>